<dbReference type="InterPro" id="IPR011075">
    <property type="entry name" value="TetR_C"/>
</dbReference>
<dbReference type="Pfam" id="PF00440">
    <property type="entry name" value="TetR_N"/>
    <property type="match status" value="1"/>
</dbReference>
<gene>
    <name evidence="6" type="ORF">ARD30_03190</name>
</gene>
<dbReference type="InterPro" id="IPR001647">
    <property type="entry name" value="HTH_TetR"/>
</dbReference>
<dbReference type="InterPro" id="IPR036271">
    <property type="entry name" value="Tet_transcr_reg_TetR-rel_C_sf"/>
</dbReference>
<dbReference type="InterPro" id="IPR009057">
    <property type="entry name" value="Homeodomain-like_sf"/>
</dbReference>
<evidence type="ECO:0000256" key="3">
    <source>
        <dbReference type="ARBA" id="ARBA00023163"/>
    </source>
</evidence>
<dbReference type="PROSITE" id="PS50977">
    <property type="entry name" value="HTH_TETR_2"/>
    <property type="match status" value="1"/>
</dbReference>
<evidence type="ECO:0000313" key="7">
    <source>
        <dbReference type="Proteomes" id="UP000051562"/>
    </source>
</evidence>
<dbReference type="Proteomes" id="UP000051562">
    <property type="component" value="Unassembled WGS sequence"/>
</dbReference>
<dbReference type="PANTHER" id="PTHR47506">
    <property type="entry name" value="TRANSCRIPTIONAL REGULATORY PROTEIN"/>
    <property type="match status" value="1"/>
</dbReference>
<protein>
    <submittedName>
        <fullName evidence="6">TetR family transcriptional regulator</fullName>
    </submittedName>
</protein>
<evidence type="ECO:0000259" key="5">
    <source>
        <dbReference type="PROSITE" id="PS50977"/>
    </source>
</evidence>
<keyword evidence="2 4" id="KW-0238">DNA-binding</keyword>
<sequence length="193" mass="21591">MPRPLEFNPDAALNSAMRVFWNKGFEATSVVDLMQATGLSKSSLYGAFGDKRELFLTAYDAYRRDRAREMELTLKQGTAREAIEVFFCKVINDATAVEFSNGCMSTNQAVELAPHDPQVRNRVETDFQLIEDALARCIERGQKEESIKSKVEARKLARLFVVAFPGLQVMVRAGAAKPRLADALELLFATLDH</sequence>
<comment type="caution">
    <text evidence="6">The sequence shown here is derived from an EMBL/GenBank/DDBJ whole genome shotgun (WGS) entry which is preliminary data.</text>
</comment>
<evidence type="ECO:0000313" key="6">
    <source>
        <dbReference type="EMBL" id="KQK31573.1"/>
    </source>
</evidence>
<dbReference type="GO" id="GO:0003677">
    <property type="term" value="F:DNA binding"/>
    <property type="evidence" value="ECO:0007669"/>
    <property type="project" value="UniProtKB-UniRule"/>
</dbReference>
<keyword evidence="7" id="KW-1185">Reference proteome</keyword>
<reference evidence="6 7" key="1">
    <citation type="submission" date="2015-10" db="EMBL/GenBank/DDBJ databases">
        <title>Draft genome of Bosea thiooxidans.</title>
        <authorList>
            <person name="Wang X."/>
        </authorList>
    </citation>
    <scope>NUCLEOTIDE SEQUENCE [LARGE SCALE GENOMIC DNA]</scope>
    <source>
        <strain evidence="6 7">CGMCC 9174</strain>
    </source>
</reference>
<dbReference type="Gene3D" id="1.10.10.60">
    <property type="entry name" value="Homeodomain-like"/>
    <property type="match status" value="1"/>
</dbReference>
<dbReference type="Gene3D" id="1.10.357.10">
    <property type="entry name" value="Tetracycline Repressor, domain 2"/>
    <property type="match status" value="1"/>
</dbReference>
<organism evidence="6 7">
    <name type="scientific">Bosea thiooxidans</name>
    <dbReference type="NCBI Taxonomy" id="53254"/>
    <lineage>
        <taxon>Bacteria</taxon>
        <taxon>Pseudomonadati</taxon>
        <taxon>Pseudomonadota</taxon>
        <taxon>Alphaproteobacteria</taxon>
        <taxon>Hyphomicrobiales</taxon>
        <taxon>Boseaceae</taxon>
        <taxon>Bosea</taxon>
    </lineage>
</organism>
<feature type="DNA-binding region" description="H-T-H motif" evidence="4">
    <location>
        <begin position="29"/>
        <end position="48"/>
    </location>
</feature>
<dbReference type="SUPFAM" id="SSF48498">
    <property type="entry name" value="Tetracyclin repressor-like, C-terminal domain"/>
    <property type="match status" value="1"/>
</dbReference>
<proteinExistence type="predicted"/>
<keyword evidence="3" id="KW-0804">Transcription</keyword>
<dbReference type="Pfam" id="PF16925">
    <property type="entry name" value="TetR_C_13"/>
    <property type="match status" value="1"/>
</dbReference>
<name>A0A0Q3I9S7_9HYPH</name>
<accession>A0A0Q3I9S7</accession>
<feature type="domain" description="HTH tetR-type" evidence="5">
    <location>
        <begin position="6"/>
        <end position="66"/>
    </location>
</feature>
<evidence type="ECO:0000256" key="1">
    <source>
        <dbReference type="ARBA" id="ARBA00023015"/>
    </source>
</evidence>
<dbReference type="PRINTS" id="PR00455">
    <property type="entry name" value="HTHTETR"/>
</dbReference>
<evidence type="ECO:0000256" key="4">
    <source>
        <dbReference type="PROSITE-ProRule" id="PRU00335"/>
    </source>
</evidence>
<dbReference type="SUPFAM" id="SSF46689">
    <property type="entry name" value="Homeodomain-like"/>
    <property type="match status" value="1"/>
</dbReference>
<keyword evidence="1" id="KW-0805">Transcription regulation</keyword>
<dbReference type="PANTHER" id="PTHR47506:SF10">
    <property type="entry name" value="TRANSCRIPTIONAL REGULATORY PROTEIN"/>
    <property type="match status" value="1"/>
</dbReference>
<evidence type="ECO:0000256" key="2">
    <source>
        <dbReference type="ARBA" id="ARBA00023125"/>
    </source>
</evidence>
<dbReference type="EMBL" id="LMAR01000023">
    <property type="protein sequence ID" value="KQK31573.1"/>
    <property type="molecule type" value="Genomic_DNA"/>
</dbReference>
<dbReference type="AlphaFoldDB" id="A0A0Q3I9S7"/>